<comment type="caution">
    <text evidence="1">The sequence shown here is derived from an EMBL/GenBank/DDBJ whole genome shotgun (WGS) entry which is preliminary data.</text>
</comment>
<sequence>MEKIRIFDCPPSDVLFHSGNGPPELSITKRNTTAEAATLRLFCSKAAGTPSYFSTRAQVAARDGETDARAVLVTRRREPLTTARFSSGCVYRRDRGRCGLV</sequence>
<dbReference type="Proteomes" id="UP000299102">
    <property type="component" value="Unassembled WGS sequence"/>
</dbReference>
<keyword evidence="2" id="KW-1185">Reference proteome</keyword>
<dbReference type="AlphaFoldDB" id="A0A4C1Y546"/>
<dbReference type="EMBL" id="BGZK01001048">
    <property type="protein sequence ID" value="GBP69657.1"/>
    <property type="molecule type" value="Genomic_DNA"/>
</dbReference>
<proteinExistence type="predicted"/>
<evidence type="ECO:0000313" key="2">
    <source>
        <dbReference type="Proteomes" id="UP000299102"/>
    </source>
</evidence>
<evidence type="ECO:0000313" key="1">
    <source>
        <dbReference type="EMBL" id="GBP69657.1"/>
    </source>
</evidence>
<name>A0A4C1Y546_EUMVA</name>
<accession>A0A4C1Y546</accession>
<organism evidence="1 2">
    <name type="scientific">Eumeta variegata</name>
    <name type="common">Bagworm moth</name>
    <name type="synonym">Eumeta japonica</name>
    <dbReference type="NCBI Taxonomy" id="151549"/>
    <lineage>
        <taxon>Eukaryota</taxon>
        <taxon>Metazoa</taxon>
        <taxon>Ecdysozoa</taxon>
        <taxon>Arthropoda</taxon>
        <taxon>Hexapoda</taxon>
        <taxon>Insecta</taxon>
        <taxon>Pterygota</taxon>
        <taxon>Neoptera</taxon>
        <taxon>Endopterygota</taxon>
        <taxon>Lepidoptera</taxon>
        <taxon>Glossata</taxon>
        <taxon>Ditrysia</taxon>
        <taxon>Tineoidea</taxon>
        <taxon>Psychidae</taxon>
        <taxon>Oiketicinae</taxon>
        <taxon>Eumeta</taxon>
    </lineage>
</organism>
<gene>
    <name evidence="1" type="ORF">EVAR_49909_1</name>
</gene>
<reference evidence="1 2" key="1">
    <citation type="journal article" date="2019" name="Commun. Biol.">
        <title>The bagworm genome reveals a unique fibroin gene that provides high tensile strength.</title>
        <authorList>
            <person name="Kono N."/>
            <person name="Nakamura H."/>
            <person name="Ohtoshi R."/>
            <person name="Tomita M."/>
            <person name="Numata K."/>
            <person name="Arakawa K."/>
        </authorList>
    </citation>
    <scope>NUCLEOTIDE SEQUENCE [LARGE SCALE GENOMIC DNA]</scope>
</reference>
<protein>
    <submittedName>
        <fullName evidence="1">Uncharacterized protein</fullName>
    </submittedName>
</protein>